<dbReference type="InterPro" id="IPR004895">
    <property type="entry name" value="Prenylated_rab_accept_PRA1"/>
</dbReference>
<keyword evidence="2 5" id="KW-0812">Transmembrane</keyword>
<comment type="subcellular location">
    <subcellularLocation>
        <location evidence="1 5">Membrane</location>
        <topology evidence="1 5">Multi-pass membrane protein</topology>
    </subcellularLocation>
</comment>
<comment type="caution">
    <text evidence="6">The sequence shown here is derived from an EMBL/GenBank/DDBJ whole genome shotgun (WGS) entry which is preliminary data.</text>
</comment>
<gene>
    <name evidence="6" type="ORF">IWZ03DRAFT_111553</name>
</gene>
<feature type="transmembrane region" description="Helical" evidence="5">
    <location>
        <begin position="72"/>
        <end position="104"/>
    </location>
</feature>
<proteinExistence type="inferred from homology"/>
<evidence type="ECO:0000256" key="5">
    <source>
        <dbReference type="RuleBase" id="RU363107"/>
    </source>
</evidence>
<dbReference type="Pfam" id="PF03208">
    <property type="entry name" value="PRA1"/>
    <property type="match status" value="1"/>
</dbReference>
<reference evidence="6 7" key="1">
    <citation type="submission" date="2024-04" db="EMBL/GenBank/DDBJ databases">
        <title>Phyllosticta paracitricarpa is synonymous to the EU quarantine fungus P. citricarpa based on phylogenomic analyses.</title>
        <authorList>
            <consortium name="Lawrence Berkeley National Laboratory"/>
            <person name="Van Ingen-Buijs V.A."/>
            <person name="Van Westerhoven A.C."/>
            <person name="Haridas S."/>
            <person name="Skiadas P."/>
            <person name="Martin F."/>
            <person name="Groenewald J.Z."/>
            <person name="Crous P.W."/>
            <person name="Seidl M.F."/>
        </authorList>
    </citation>
    <scope>NUCLEOTIDE SEQUENCE [LARGE SCALE GENOMIC DNA]</scope>
    <source>
        <strain evidence="6 7">CBS 123371</strain>
    </source>
</reference>
<evidence type="ECO:0000256" key="3">
    <source>
        <dbReference type="ARBA" id="ARBA00022989"/>
    </source>
</evidence>
<dbReference type="Proteomes" id="UP001363622">
    <property type="component" value="Unassembled WGS sequence"/>
</dbReference>
<keyword evidence="7" id="KW-1185">Reference proteome</keyword>
<keyword evidence="4 5" id="KW-0472">Membrane</keyword>
<evidence type="ECO:0000256" key="1">
    <source>
        <dbReference type="ARBA" id="ARBA00004141"/>
    </source>
</evidence>
<keyword evidence="3 5" id="KW-1133">Transmembrane helix</keyword>
<protein>
    <recommendedName>
        <fullName evidence="5">PRA1 family protein</fullName>
    </recommendedName>
</protein>
<evidence type="ECO:0000256" key="2">
    <source>
        <dbReference type="ARBA" id="ARBA00022692"/>
    </source>
</evidence>
<name>A0ABR1KWF6_9PEZI</name>
<evidence type="ECO:0000313" key="7">
    <source>
        <dbReference type="Proteomes" id="UP001363622"/>
    </source>
</evidence>
<sequence length="176" mass="19236">MSRLSIPIEALSSRLNLGSRFEGVRNTSLSTRFANLKPVSEFFDVKRISKPQNFGEVQSRMNYNLGYFSSNYAVLFVMLAIYSLLTNPVLLFVIILVAGGMYGIGKLQGQDLDVGFARATSSQLYTALFVIAVPLGLWASPITTVLWLIGASAVTILGHATFMDKPIESAFSEEAV</sequence>
<accession>A0ABR1KWF6</accession>
<dbReference type="PANTHER" id="PTHR19317:SF0">
    <property type="entry name" value="PRENYLATED RAB ACCEPTOR PROTEIN 1"/>
    <property type="match status" value="1"/>
</dbReference>
<dbReference type="PANTHER" id="PTHR19317">
    <property type="entry name" value="PRENYLATED RAB ACCEPTOR 1-RELATED"/>
    <property type="match status" value="1"/>
</dbReference>
<comment type="similarity">
    <text evidence="5">Belongs to the PRA1 family.</text>
</comment>
<feature type="transmembrane region" description="Helical" evidence="5">
    <location>
        <begin position="116"/>
        <end position="139"/>
    </location>
</feature>
<evidence type="ECO:0000313" key="6">
    <source>
        <dbReference type="EMBL" id="KAK7522194.1"/>
    </source>
</evidence>
<organism evidence="6 7">
    <name type="scientific">Phyllosticta citriasiana</name>
    <dbReference type="NCBI Taxonomy" id="595635"/>
    <lineage>
        <taxon>Eukaryota</taxon>
        <taxon>Fungi</taxon>
        <taxon>Dikarya</taxon>
        <taxon>Ascomycota</taxon>
        <taxon>Pezizomycotina</taxon>
        <taxon>Dothideomycetes</taxon>
        <taxon>Dothideomycetes incertae sedis</taxon>
        <taxon>Botryosphaeriales</taxon>
        <taxon>Phyllostictaceae</taxon>
        <taxon>Phyllosticta</taxon>
    </lineage>
</organism>
<evidence type="ECO:0000256" key="4">
    <source>
        <dbReference type="ARBA" id="ARBA00023136"/>
    </source>
</evidence>
<dbReference type="EMBL" id="JBBPHU010000002">
    <property type="protein sequence ID" value="KAK7522194.1"/>
    <property type="molecule type" value="Genomic_DNA"/>
</dbReference>